<dbReference type="PANTHER" id="PTHR30388">
    <property type="entry name" value="ALDEHYDE OXIDOREDUCTASE MOLYBDENUM COFACTOR ASSEMBLY PROTEIN"/>
    <property type="match status" value="1"/>
</dbReference>
<evidence type="ECO:0000259" key="1">
    <source>
        <dbReference type="SMART" id="SM00746"/>
    </source>
</evidence>
<sequence>MDMEHHTGWGVLEQAAAMAQRDEAFALATVVWRQGPSSGKECNRAIVTASGEVHGWIGGACAEPVIVRHAREVLADGEPRLLLLGPADQITGEVREGTTVVPISCQSEGALEVFVEPVRPAPRVVVVGRSPMAHTLVDLVTALGWRATMVDGAAFSSADVPPNALVVVATQGHHDEEAVEQALAAEPGYVALVGSRKRGKAVLGYLADRGVAKERLDMVRVPAGLDLGHVSHREIAVCVLAELVQLRAAGELPASGLPAVGQPAEAVDPVCGMTVTADESGRPFEYQGHTYYFCCPGCRRAFSRDPASYVSDQSEEARC</sequence>
<comment type="caution">
    <text evidence="2">The sequence shown here is derived from an EMBL/GenBank/DDBJ whole genome shotgun (WGS) entry which is preliminary data.</text>
</comment>
<dbReference type="AlphaFoldDB" id="A0A2W4M122"/>
<dbReference type="PANTHER" id="PTHR30388:SF6">
    <property type="entry name" value="XANTHINE DEHYDROGENASE SUBUNIT A-RELATED"/>
    <property type="match status" value="1"/>
</dbReference>
<reference evidence="2" key="1">
    <citation type="submission" date="2018-05" db="EMBL/GenBank/DDBJ databases">
        <authorList>
            <person name="Lanie J.A."/>
            <person name="Ng W.-L."/>
            <person name="Kazmierczak K.M."/>
            <person name="Andrzejewski T.M."/>
            <person name="Davidsen T.M."/>
            <person name="Wayne K.J."/>
            <person name="Tettelin H."/>
            <person name="Glass J.I."/>
            <person name="Rusch D."/>
            <person name="Podicherti R."/>
            <person name="Tsui H.-C.T."/>
            <person name="Winkler M.E."/>
        </authorList>
    </citation>
    <scope>NUCLEOTIDE SEQUENCE</scope>
    <source>
        <strain evidence="2">ZC4RG45</strain>
    </source>
</reference>
<dbReference type="GO" id="GO:0016491">
    <property type="term" value="F:oxidoreductase activity"/>
    <property type="evidence" value="ECO:0007669"/>
    <property type="project" value="InterPro"/>
</dbReference>
<dbReference type="EMBL" id="QGUI01000005">
    <property type="protein sequence ID" value="PZN01567.1"/>
    <property type="molecule type" value="Genomic_DNA"/>
</dbReference>
<dbReference type="Gene3D" id="3.40.50.720">
    <property type="entry name" value="NAD(P)-binding Rossmann-like Domain"/>
    <property type="match status" value="1"/>
</dbReference>
<dbReference type="Pfam" id="PF13478">
    <property type="entry name" value="XdhC_C"/>
    <property type="match status" value="1"/>
</dbReference>
<dbReference type="Pfam" id="PF04945">
    <property type="entry name" value="YHS"/>
    <property type="match status" value="1"/>
</dbReference>
<dbReference type="SMART" id="SM00746">
    <property type="entry name" value="TRASH"/>
    <property type="match status" value="1"/>
</dbReference>
<organism evidence="2">
    <name type="scientific">Thermocrispum agreste</name>
    <dbReference type="NCBI Taxonomy" id="37925"/>
    <lineage>
        <taxon>Bacteria</taxon>
        <taxon>Bacillati</taxon>
        <taxon>Actinomycetota</taxon>
        <taxon>Actinomycetes</taxon>
        <taxon>Pseudonocardiales</taxon>
        <taxon>Pseudonocardiaceae</taxon>
        <taxon>Thermocrispum</taxon>
    </lineage>
</organism>
<dbReference type="InterPro" id="IPR007029">
    <property type="entry name" value="YHS_dom"/>
</dbReference>
<dbReference type="InterPro" id="IPR052698">
    <property type="entry name" value="MoCofactor_Util/Proc"/>
</dbReference>
<dbReference type="InterPro" id="IPR009078">
    <property type="entry name" value="Ferritin-like_SF"/>
</dbReference>
<evidence type="ECO:0000313" key="2">
    <source>
        <dbReference type="EMBL" id="PZN01567.1"/>
    </source>
</evidence>
<dbReference type="InterPro" id="IPR003777">
    <property type="entry name" value="XdhC_CoxI"/>
</dbReference>
<protein>
    <submittedName>
        <fullName evidence="2">Xanthine dehydrogenase</fullName>
    </submittedName>
</protein>
<dbReference type="SUPFAM" id="SSF47240">
    <property type="entry name" value="Ferritin-like"/>
    <property type="match status" value="1"/>
</dbReference>
<dbReference type="STRING" id="1111738.GCA_000427905_03361"/>
<gene>
    <name evidence="2" type="ORF">DIU77_00280</name>
</gene>
<proteinExistence type="predicted"/>
<accession>A0A2W4M122</accession>
<feature type="domain" description="TRASH" evidence="1">
    <location>
        <begin position="268"/>
        <end position="306"/>
    </location>
</feature>
<dbReference type="InterPro" id="IPR012348">
    <property type="entry name" value="RNR-like"/>
</dbReference>
<dbReference type="Pfam" id="PF02625">
    <property type="entry name" value="XdhC_CoxI"/>
    <property type="match status" value="1"/>
</dbReference>
<dbReference type="Gene3D" id="1.10.620.20">
    <property type="entry name" value="Ribonucleotide Reductase, subunit A"/>
    <property type="match status" value="1"/>
</dbReference>
<name>A0A2W4M122_9PSEU</name>
<dbReference type="InterPro" id="IPR027051">
    <property type="entry name" value="XdhC_Rossmann_dom"/>
</dbReference>
<dbReference type="InterPro" id="IPR011017">
    <property type="entry name" value="TRASH_dom"/>
</dbReference>